<feature type="transmembrane region" description="Helical" evidence="1">
    <location>
        <begin position="42"/>
        <end position="61"/>
    </location>
</feature>
<feature type="domain" description="DUF1468" evidence="2">
    <location>
        <begin position="7"/>
        <end position="161"/>
    </location>
</feature>
<accession>A0A397P723</accession>
<gene>
    <name evidence="3" type="ORF">BXY53_2786</name>
</gene>
<sequence>MTYRDLWLGAGLAVLSALLYLVVIPAGITIPSGVRSPVMSPAFWPNIIALFLLAMSALLFVRAAIAWNRGEIVPHKSADVDEEEKQAGWNGQIRAIAVIAIMFIYYWLIIKIGLVPASMVTLLAVGLTAARPKIWLLIIATPVLPMLLYLFFYKVANVPIPGGEWLMFP</sequence>
<organism evidence="3 4">
    <name type="scientific">Dichotomicrobium thermohalophilum</name>
    <dbReference type="NCBI Taxonomy" id="933063"/>
    <lineage>
        <taxon>Bacteria</taxon>
        <taxon>Pseudomonadati</taxon>
        <taxon>Pseudomonadota</taxon>
        <taxon>Alphaproteobacteria</taxon>
        <taxon>Hyphomicrobiales</taxon>
        <taxon>Hyphomicrobiaceae</taxon>
        <taxon>Dichotomicrobium</taxon>
    </lineage>
</organism>
<feature type="transmembrane region" description="Helical" evidence="1">
    <location>
        <begin position="95"/>
        <end position="114"/>
    </location>
</feature>
<feature type="transmembrane region" description="Helical" evidence="1">
    <location>
        <begin position="134"/>
        <end position="152"/>
    </location>
</feature>
<reference evidence="3 4" key="1">
    <citation type="submission" date="2018-08" db="EMBL/GenBank/DDBJ databases">
        <title>Genomic Encyclopedia of Archaeal and Bacterial Type Strains, Phase II (KMG-II): from individual species to whole genera.</title>
        <authorList>
            <person name="Goeker M."/>
        </authorList>
    </citation>
    <scope>NUCLEOTIDE SEQUENCE [LARGE SCALE GENOMIC DNA]</scope>
    <source>
        <strain evidence="3 4">DSM 5002</strain>
    </source>
</reference>
<dbReference type="AlphaFoldDB" id="A0A397P723"/>
<keyword evidence="1" id="KW-0472">Membrane</keyword>
<dbReference type="Proteomes" id="UP000266273">
    <property type="component" value="Unassembled WGS sequence"/>
</dbReference>
<comment type="caution">
    <text evidence="3">The sequence shown here is derived from an EMBL/GenBank/DDBJ whole genome shotgun (WGS) entry which is preliminary data.</text>
</comment>
<evidence type="ECO:0000313" key="3">
    <source>
        <dbReference type="EMBL" id="RIA45366.1"/>
    </source>
</evidence>
<dbReference type="EMBL" id="QXDF01000006">
    <property type="protein sequence ID" value="RIA45366.1"/>
    <property type="molecule type" value="Genomic_DNA"/>
</dbReference>
<protein>
    <submittedName>
        <fullName evidence="3">Tripartite tricarboxylate transporter TctB family protein</fullName>
    </submittedName>
</protein>
<dbReference type="Pfam" id="PF07331">
    <property type="entry name" value="TctB"/>
    <property type="match status" value="1"/>
</dbReference>
<evidence type="ECO:0000259" key="2">
    <source>
        <dbReference type="Pfam" id="PF07331"/>
    </source>
</evidence>
<dbReference type="InterPro" id="IPR009936">
    <property type="entry name" value="DUF1468"/>
</dbReference>
<name>A0A397P723_9HYPH</name>
<evidence type="ECO:0000313" key="4">
    <source>
        <dbReference type="Proteomes" id="UP000266273"/>
    </source>
</evidence>
<dbReference type="RefSeq" id="WP_119062615.1">
    <property type="nucleotide sequence ID" value="NZ_QXDF01000006.1"/>
</dbReference>
<feature type="transmembrane region" description="Helical" evidence="1">
    <location>
        <begin position="7"/>
        <end position="30"/>
    </location>
</feature>
<keyword evidence="4" id="KW-1185">Reference proteome</keyword>
<keyword evidence="1" id="KW-0812">Transmembrane</keyword>
<evidence type="ECO:0000256" key="1">
    <source>
        <dbReference type="SAM" id="Phobius"/>
    </source>
</evidence>
<proteinExistence type="predicted"/>
<keyword evidence="1" id="KW-1133">Transmembrane helix</keyword>